<proteinExistence type="predicted"/>
<gene>
    <name evidence="2" type="ORF">N0V83_003610</name>
</gene>
<sequence>MGSSERRRLARAGIQSQKKAATAGIASEPESTYRFVGGIESEVFEIPATSTQPPSTAESDDTIDSIASQTDTIPDAGSNGCEVEITSLKQDEDQQSIAYVAKPNATQNPFQSINGFDSTFKFERHSATTSSIAGEETASRAQAAQVKGWNDPTVTSYRRITAIFDDTVRENSSSEGSNSSGSATDLHHVPSIFDCLELSSSAQSRPMLISPAVLANSSEDTLSQQDAPVHRTISFGPALPPSMSSHVDSLFSENHLYRRNVLGEPTDMISAKIISWARSELVRYFQIQAEQLQSGSKASSEVSHVPNADHSKHDSWEDAPLSDFGALESGNREVDMASDRALVLYQYPHLPSHEASYELPSEELDEISFSPSPGSETDGDSSWSSHSTGRVFLSSIDGELFVVNPTQLLYNVRIIDETASDFDSIASPTKPDPLTITEIDHLEGLDFHHDEYTPEESGASEHYECAMPEFGGSNTSEVSGHDPFADFSSFGAIHDLLVEHLHLLPRDEQYEQGLQDSGFDDQTDFETGSALDLTETERDVKLRHKYPTEEPPLDSDDVRNENEEDLFVAAATSSNIAAAAWSRELAHTMLGTESMFTFLNELKVEGNCNATKEAVATAFLQLVDYERLKLGEALLPQSCNATTILGSRILPHTTMLGTTTLASFLFVLDFGIKEEVSVVEIYRAFKGLSEAEQRASEMATAGIMGELGRQLGKLI</sequence>
<accession>A0A9W8YCK1</accession>
<feature type="compositionally biased region" description="Basic and acidic residues" evidence="1">
    <location>
        <begin position="307"/>
        <end position="316"/>
    </location>
</feature>
<name>A0A9W8YCK1_9PLEO</name>
<evidence type="ECO:0000313" key="2">
    <source>
        <dbReference type="EMBL" id="KAJ4373316.1"/>
    </source>
</evidence>
<feature type="region of interest" description="Disordered" evidence="1">
    <location>
        <begin position="1"/>
        <end position="29"/>
    </location>
</feature>
<keyword evidence="3" id="KW-1185">Reference proteome</keyword>
<feature type="compositionally biased region" description="Polar residues" evidence="1">
    <location>
        <begin position="369"/>
        <end position="384"/>
    </location>
</feature>
<comment type="caution">
    <text evidence="2">The sequence shown here is derived from an EMBL/GenBank/DDBJ whole genome shotgun (WGS) entry which is preliminary data.</text>
</comment>
<organism evidence="2 3">
    <name type="scientific">Neocucurbitaria cava</name>
    <dbReference type="NCBI Taxonomy" id="798079"/>
    <lineage>
        <taxon>Eukaryota</taxon>
        <taxon>Fungi</taxon>
        <taxon>Dikarya</taxon>
        <taxon>Ascomycota</taxon>
        <taxon>Pezizomycotina</taxon>
        <taxon>Dothideomycetes</taxon>
        <taxon>Pleosporomycetidae</taxon>
        <taxon>Pleosporales</taxon>
        <taxon>Pleosporineae</taxon>
        <taxon>Cucurbitariaceae</taxon>
        <taxon>Neocucurbitaria</taxon>
    </lineage>
</organism>
<feature type="region of interest" description="Disordered" evidence="1">
    <location>
        <begin position="360"/>
        <end position="384"/>
    </location>
</feature>
<evidence type="ECO:0000256" key="1">
    <source>
        <dbReference type="SAM" id="MobiDB-lite"/>
    </source>
</evidence>
<dbReference type="AlphaFoldDB" id="A0A9W8YCK1"/>
<feature type="region of interest" description="Disordered" evidence="1">
    <location>
        <begin position="514"/>
        <end position="558"/>
    </location>
</feature>
<dbReference type="OrthoDB" id="3801607at2759"/>
<dbReference type="Proteomes" id="UP001140560">
    <property type="component" value="Unassembled WGS sequence"/>
</dbReference>
<protein>
    <submittedName>
        <fullName evidence="2">Uncharacterized protein</fullName>
    </submittedName>
</protein>
<evidence type="ECO:0000313" key="3">
    <source>
        <dbReference type="Proteomes" id="UP001140560"/>
    </source>
</evidence>
<reference evidence="2" key="1">
    <citation type="submission" date="2022-10" db="EMBL/GenBank/DDBJ databases">
        <title>Tapping the CABI collections for fungal endophytes: first genome assemblies for Collariella, Neodidymelliopsis, Ascochyta clinopodiicola, Didymella pomorum, Didymosphaeria variabile, Neocosmospora piperis and Neocucurbitaria cava.</title>
        <authorList>
            <person name="Hill R."/>
        </authorList>
    </citation>
    <scope>NUCLEOTIDE SEQUENCE</scope>
    <source>
        <strain evidence="2">IMI 356814</strain>
    </source>
</reference>
<feature type="region of interest" description="Disordered" evidence="1">
    <location>
        <begin position="295"/>
        <end position="320"/>
    </location>
</feature>
<dbReference type="EMBL" id="JAPEUY010000005">
    <property type="protein sequence ID" value="KAJ4373316.1"/>
    <property type="molecule type" value="Genomic_DNA"/>
</dbReference>